<evidence type="ECO:0000256" key="1">
    <source>
        <dbReference type="SAM" id="Coils"/>
    </source>
</evidence>
<feature type="coiled-coil region" evidence="1">
    <location>
        <begin position="58"/>
        <end position="92"/>
    </location>
</feature>
<protein>
    <submittedName>
        <fullName evidence="3">Uncharacterized protein</fullName>
    </submittedName>
</protein>
<dbReference type="InterPro" id="IPR026205">
    <property type="entry name" value="PIBF1"/>
</dbReference>
<dbReference type="Proteomes" id="UP000051952">
    <property type="component" value="Unassembled WGS sequence"/>
</dbReference>
<dbReference type="VEuPathDB" id="TriTrypDB:BSAL_07485"/>
<name>A0A0S4KJ48_BODSA</name>
<dbReference type="GO" id="GO:0060271">
    <property type="term" value="P:cilium assembly"/>
    <property type="evidence" value="ECO:0007669"/>
    <property type="project" value="TreeGrafter"/>
</dbReference>
<proteinExistence type="predicted"/>
<organism evidence="3 4">
    <name type="scientific">Bodo saltans</name>
    <name type="common">Flagellated protozoan</name>
    <dbReference type="NCBI Taxonomy" id="75058"/>
    <lineage>
        <taxon>Eukaryota</taxon>
        <taxon>Discoba</taxon>
        <taxon>Euglenozoa</taxon>
        <taxon>Kinetoplastea</taxon>
        <taxon>Metakinetoplastina</taxon>
        <taxon>Eubodonida</taxon>
        <taxon>Bodonidae</taxon>
        <taxon>Bodo</taxon>
    </lineage>
</organism>
<reference evidence="4" key="1">
    <citation type="submission" date="2015-09" db="EMBL/GenBank/DDBJ databases">
        <authorList>
            <consortium name="Pathogen Informatics"/>
        </authorList>
    </citation>
    <scope>NUCLEOTIDE SEQUENCE [LARGE SCALE GENOMIC DNA]</scope>
    <source>
        <strain evidence="4">Lake Konstanz</strain>
    </source>
</reference>
<feature type="region of interest" description="Disordered" evidence="2">
    <location>
        <begin position="1"/>
        <end position="23"/>
    </location>
</feature>
<dbReference type="PANTHER" id="PTHR18950:SF0">
    <property type="entry name" value="PROGESTERONE IMMUNOMODULATORY BINDING FACTOR 1"/>
    <property type="match status" value="1"/>
</dbReference>
<gene>
    <name evidence="3" type="ORF">BSAL_07485</name>
</gene>
<dbReference type="GO" id="GO:0005815">
    <property type="term" value="C:microtubule organizing center"/>
    <property type="evidence" value="ECO:0007669"/>
    <property type="project" value="TreeGrafter"/>
</dbReference>
<dbReference type="EMBL" id="CYKH01001404">
    <property type="protein sequence ID" value="CUI14548.1"/>
    <property type="molecule type" value="Genomic_DNA"/>
</dbReference>
<dbReference type="AlphaFoldDB" id="A0A0S4KJ48"/>
<keyword evidence="1" id="KW-0175">Coiled coil</keyword>
<evidence type="ECO:0000313" key="3">
    <source>
        <dbReference type="EMBL" id="CUI14548.1"/>
    </source>
</evidence>
<sequence length="569" mass="63655">MSSTESDTPRYESDGGLYDDDDLRMEVLGGRGADADDASSDAGGGYYPGAFLSAATGVSLLKAKLKEANRTVRRLEDERKILREENDTLRRRDVEMMSLGTQLNHRFQSLQTQVDGIKSTVRTELLQPVSEKEYRELESMAESERDLIAAIKLGIYQQLGSMKASRDTAVRRCSEATLEVESLSSKCKSLQQQVTDLQVMRESEQFDFKRQLGTFEQRASHVAEQNGKILDLESKLKSAHIEQDQLLQAKMTASTKTSELTRTLLMLKEADGEAQRYKSMSECSEQKLDILKSEFYDLRLKYQQRVAELEGQVRLADEKLKVMGDFELEAEAFMINMASAIEETGSTTAASAAISDACGRLMTVPNSRKVHHAVTVTRKCLQLDNQLTLMRSELTRSQDRNTQLEKSLELCRQALNNNNSPFSLAENTIDTLTKESDVWKSQCNTLRGENQLLHEQVKELTADVDMLSKHRSELVRIRELLRQMGAPHALVQPTVAGWTIPNARNNNSGSTSQVGTANGRQQQTTAAVDNTVVLEQPRFAPVQRSTTQLQYERSTSSAFGAMPEAIEIC</sequence>
<dbReference type="OrthoDB" id="278135at2759"/>
<evidence type="ECO:0000313" key="4">
    <source>
        <dbReference type="Proteomes" id="UP000051952"/>
    </source>
</evidence>
<dbReference type="OMA" id="MYVDQEQ"/>
<feature type="region of interest" description="Disordered" evidence="2">
    <location>
        <begin position="503"/>
        <end position="524"/>
    </location>
</feature>
<accession>A0A0S4KJ48</accession>
<evidence type="ECO:0000256" key="2">
    <source>
        <dbReference type="SAM" id="MobiDB-lite"/>
    </source>
</evidence>
<feature type="coiled-coil region" evidence="1">
    <location>
        <begin position="173"/>
        <end position="200"/>
    </location>
</feature>
<keyword evidence="4" id="KW-1185">Reference proteome</keyword>
<dbReference type="PANTHER" id="PTHR18950">
    <property type="entry name" value="PROGESTERONE-INDUCED BLOCKING FACTOR 1"/>
    <property type="match status" value="1"/>
</dbReference>